<dbReference type="InterPro" id="IPR002657">
    <property type="entry name" value="BilAc:Na_symport/Acr3"/>
</dbReference>
<feature type="transmembrane region" description="Helical" evidence="5">
    <location>
        <begin position="98"/>
        <end position="120"/>
    </location>
</feature>
<name>A0A2N5M8W4_9BACI</name>
<reference evidence="6 7" key="1">
    <citation type="submission" date="2017-11" db="EMBL/GenBank/DDBJ databases">
        <title>Comparitive Functional Genomics of Dry Heat Resistant strains isolated from the Viking Spacecraft.</title>
        <authorList>
            <person name="Seuylemezian A."/>
            <person name="Cooper K."/>
            <person name="Vaishampayan P."/>
        </authorList>
    </citation>
    <scope>NUCLEOTIDE SEQUENCE [LARGE SCALE GENOMIC DNA]</scope>
    <source>
        <strain evidence="6 7">V1-29</strain>
    </source>
</reference>
<evidence type="ECO:0000256" key="1">
    <source>
        <dbReference type="ARBA" id="ARBA00004141"/>
    </source>
</evidence>
<evidence type="ECO:0000256" key="5">
    <source>
        <dbReference type="SAM" id="Phobius"/>
    </source>
</evidence>
<comment type="subcellular location">
    <subcellularLocation>
        <location evidence="1">Membrane</location>
        <topology evidence="1">Multi-pass membrane protein</topology>
    </subcellularLocation>
</comment>
<dbReference type="InterPro" id="IPR038770">
    <property type="entry name" value="Na+/solute_symporter_sf"/>
</dbReference>
<dbReference type="RefSeq" id="WP_101640856.1">
    <property type="nucleotide sequence ID" value="NZ_PGUY01000017.1"/>
</dbReference>
<feature type="transmembrane region" description="Helical" evidence="5">
    <location>
        <begin position="39"/>
        <end position="58"/>
    </location>
</feature>
<evidence type="ECO:0000313" key="7">
    <source>
        <dbReference type="Proteomes" id="UP000234748"/>
    </source>
</evidence>
<feature type="transmembrane region" description="Helical" evidence="5">
    <location>
        <begin position="192"/>
        <end position="211"/>
    </location>
</feature>
<keyword evidence="3 5" id="KW-1133">Transmembrane helix</keyword>
<keyword evidence="4 5" id="KW-0472">Membrane</keyword>
<sequence>MKTLERMSQFVGNTFAIWVLIFAVAAFIFPSGFTRIAPYIVPLLGIIMFGMGLTISGSDFKEVFKRPKDVLIGVAGQFLIMPSLAFLLAKALQLPPEIAVGVILVGCCPGGTASNVMTFLSKGDVALSVTITSITTVLAPIVTPALILLLASQWVPVDSGGLFLSIVKIVILPIVLGLIVKRVFSKPAQASVKALPLVSVIAIVAIVAAVVSVSQQQIAKTGLTIFAVVILHNLLGYTLGYGFGKLFKMNLSKKKAVAIEVGMQNSGLGAAIATAHFSPLSAVPSAIFSVWHNISGPILATIFSRMREDKPMSSQVKKSHNPPA</sequence>
<evidence type="ECO:0000256" key="3">
    <source>
        <dbReference type="ARBA" id="ARBA00022989"/>
    </source>
</evidence>
<dbReference type="GO" id="GO:0016020">
    <property type="term" value="C:membrane"/>
    <property type="evidence" value="ECO:0007669"/>
    <property type="project" value="UniProtKB-SubCell"/>
</dbReference>
<feature type="transmembrane region" description="Helical" evidence="5">
    <location>
        <begin position="162"/>
        <end position="180"/>
    </location>
</feature>
<evidence type="ECO:0000256" key="4">
    <source>
        <dbReference type="ARBA" id="ARBA00023136"/>
    </source>
</evidence>
<dbReference type="Proteomes" id="UP000234748">
    <property type="component" value="Unassembled WGS sequence"/>
</dbReference>
<evidence type="ECO:0000256" key="2">
    <source>
        <dbReference type="ARBA" id="ARBA00022692"/>
    </source>
</evidence>
<feature type="transmembrane region" description="Helical" evidence="5">
    <location>
        <begin position="223"/>
        <end position="244"/>
    </location>
</feature>
<dbReference type="InterPro" id="IPR004710">
    <property type="entry name" value="Bilac:Na_transpt"/>
</dbReference>
<dbReference type="EMBL" id="PGUY01000017">
    <property type="protein sequence ID" value="PLT30790.1"/>
    <property type="molecule type" value="Genomic_DNA"/>
</dbReference>
<dbReference type="Gene3D" id="1.20.1530.20">
    <property type="match status" value="1"/>
</dbReference>
<keyword evidence="7" id="KW-1185">Reference proteome</keyword>
<dbReference type="Pfam" id="PF01758">
    <property type="entry name" value="SBF"/>
    <property type="match status" value="1"/>
</dbReference>
<dbReference type="AlphaFoldDB" id="A0A2N5M8W4"/>
<dbReference type="OrthoDB" id="9806785at2"/>
<organism evidence="6 7">
    <name type="scientific">Peribacillus deserti</name>
    <dbReference type="NCBI Taxonomy" id="673318"/>
    <lineage>
        <taxon>Bacteria</taxon>
        <taxon>Bacillati</taxon>
        <taxon>Bacillota</taxon>
        <taxon>Bacilli</taxon>
        <taxon>Bacillales</taxon>
        <taxon>Bacillaceae</taxon>
        <taxon>Peribacillus</taxon>
    </lineage>
</organism>
<protein>
    <submittedName>
        <fullName evidence="6">Sodium transporter</fullName>
    </submittedName>
</protein>
<feature type="transmembrane region" description="Helical" evidence="5">
    <location>
        <begin position="12"/>
        <end position="33"/>
    </location>
</feature>
<feature type="transmembrane region" description="Helical" evidence="5">
    <location>
        <begin position="127"/>
        <end position="150"/>
    </location>
</feature>
<keyword evidence="2 5" id="KW-0812">Transmembrane</keyword>
<feature type="transmembrane region" description="Helical" evidence="5">
    <location>
        <begin position="70"/>
        <end position="92"/>
    </location>
</feature>
<dbReference type="PANTHER" id="PTHR10361:SF28">
    <property type="entry name" value="P3 PROTEIN-RELATED"/>
    <property type="match status" value="1"/>
</dbReference>
<accession>A0A2N5M8W4</accession>
<proteinExistence type="predicted"/>
<dbReference type="PANTHER" id="PTHR10361">
    <property type="entry name" value="SODIUM-BILE ACID COTRANSPORTER"/>
    <property type="match status" value="1"/>
</dbReference>
<evidence type="ECO:0000313" key="6">
    <source>
        <dbReference type="EMBL" id="PLT30790.1"/>
    </source>
</evidence>
<comment type="caution">
    <text evidence="6">The sequence shown here is derived from an EMBL/GenBank/DDBJ whole genome shotgun (WGS) entry which is preliminary data.</text>
</comment>
<gene>
    <name evidence="6" type="ORF">CUU66_06460</name>
</gene>